<evidence type="ECO:0000256" key="6">
    <source>
        <dbReference type="SAM" id="SignalP"/>
    </source>
</evidence>
<keyword evidence="1" id="KW-0143">Chaperone</keyword>
<dbReference type="SMART" id="SM00271">
    <property type="entry name" value="DnaJ"/>
    <property type="match status" value="1"/>
</dbReference>
<evidence type="ECO:0000259" key="7">
    <source>
        <dbReference type="PROSITE" id="PS50076"/>
    </source>
</evidence>
<accession>A0A8S9ZFD5</accession>
<feature type="signal peptide" evidence="6">
    <location>
        <begin position="1"/>
        <end position="19"/>
    </location>
</feature>
<evidence type="ECO:0000256" key="1">
    <source>
        <dbReference type="ARBA" id="ARBA00023186"/>
    </source>
</evidence>
<comment type="caution">
    <text evidence="8">The sequence shown here is derived from an EMBL/GenBank/DDBJ whole genome shotgun (WGS) entry which is preliminary data.</text>
</comment>
<dbReference type="GO" id="GO:0005783">
    <property type="term" value="C:endoplasmic reticulum"/>
    <property type="evidence" value="ECO:0007669"/>
    <property type="project" value="TreeGrafter"/>
</dbReference>
<gene>
    <name evidence="8" type="ORF">Mgra_00008606</name>
</gene>
<evidence type="ECO:0000256" key="2">
    <source>
        <dbReference type="ARBA" id="ARBA00040158"/>
    </source>
</evidence>
<dbReference type="Gene3D" id="1.10.287.110">
    <property type="entry name" value="DnaJ domain"/>
    <property type="match status" value="1"/>
</dbReference>
<evidence type="ECO:0000256" key="5">
    <source>
        <dbReference type="ARBA" id="ARBA00046365"/>
    </source>
</evidence>
<feature type="chain" id="PRO_5035909386" description="DnaJ homolog subfamily B member 9" evidence="6">
    <location>
        <begin position="20"/>
        <end position="366"/>
    </location>
</feature>
<dbReference type="Pfam" id="PF00226">
    <property type="entry name" value="DnaJ"/>
    <property type="match status" value="1"/>
</dbReference>
<dbReference type="Proteomes" id="UP000605970">
    <property type="component" value="Unassembled WGS sequence"/>
</dbReference>
<comment type="subunit">
    <text evidence="5">Interacts with HSPA5/BiP; interaction is direct. Interacts with ERN1/IRE1 (via the luminal region). Interacts with DERL1.</text>
</comment>
<evidence type="ECO:0000256" key="3">
    <source>
        <dbReference type="ARBA" id="ARBA00041533"/>
    </source>
</evidence>
<dbReference type="CDD" id="cd06257">
    <property type="entry name" value="DnaJ"/>
    <property type="match status" value="1"/>
</dbReference>
<proteinExistence type="predicted"/>
<dbReference type="GO" id="GO:0051787">
    <property type="term" value="F:misfolded protein binding"/>
    <property type="evidence" value="ECO:0007669"/>
    <property type="project" value="TreeGrafter"/>
</dbReference>
<sequence>MKIYLFLIIVANFFELVLNTGNFYETLNVANNATIKEIKSSYKKLALKFHPDKNNDPKSKEIFQEINLAYHTLNDEVKRKDYDLKLKNKKSIKTYYRKRKNYSNEGTSSQPNAEANASTSHQNLIPIYFYCILCEFVLNIYHDGIDLFQKGNLLANRTNKIWINGGSNKLEIYGNNLNIHQVIFGFSIQTNSVIINIFGADNKLRRNDSNFFNLPHSETQTNNKTIEAIINGHSNTFKIYVEYTKKSDYSNAIEINEGNNNIELYGRNIKLENNNLKITKEFISFTEAFTEVNKNNKNDSKEKADFNFGERNNGGFNFGGDAYQNFNFGNPSQAQTWNFGETSNASSFKTFNFFPEEPSNFGGNRD</sequence>
<keyword evidence="6" id="KW-0732">Signal</keyword>
<name>A0A8S9ZFD5_9BILA</name>
<dbReference type="InterPro" id="IPR001623">
    <property type="entry name" value="DnaJ_domain"/>
</dbReference>
<dbReference type="AlphaFoldDB" id="A0A8S9ZFD5"/>
<dbReference type="InterPro" id="IPR036869">
    <property type="entry name" value="J_dom_sf"/>
</dbReference>
<dbReference type="PANTHER" id="PTHR44360">
    <property type="entry name" value="DNAJ HOMOLOG SUBFAMILY B MEMBER 9"/>
    <property type="match status" value="1"/>
</dbReference>
<dbReference type="InterPro" id="IPR051948">
    <property type="entry name" value="Hsp70_co-chaperone_J-domain"/>
</dbReference>
<protein>
    <recommendedName>
        <fullName evidence="2">DnaJ homolog subfamily B member 9</fullName>
    </recommendedName>
    <alternativeName>
        <fullName evidence="3">Endoplasmic reticulum DNA J domain-containing protein 4</fullName>
    </alternativeName>
</protein>
<dbReference type="EMBL" id="JABEBT010000116">
    <property type="protein sequence ID" value="KAF7631166.1"/>
    <property type="molecule type" value="Genomic_DNA"/>
</dbReference>
<dbReference type="PANTHER" id="PTHR44360:SF1">
    <property type="entry name" value="DNAJ HOMOLOG SUBFAMILY B MEMBER 9"/>
    <property type="match status" value="1"/>
</dbReference>
<organism evidence="8 9">
    <name type="scientific">Meloidogyne graminicola</name>
    <dbReference type="NCBI Taxonomy" id="189291"/>
    <lineage>
        <taxon>Eukaryota</taxon>
        <taxon>Metazoa</taxon>
        <taxon>Ecdysozoa</taxon>
        <taxon>Nematoda</taxon>
        <taxon>Chromadorea</taxon>
        <taxon>Rhabditida</taxon>
        <taxon>Tylenchina</taxon>
        <taxon>Tylenchomorpha</taxon>
        <taxon>Tylenchoidea</taxon>
        <taxon>Meloidogynidae</taxon>
        <taxon>Meloidogyninae</taxon>
        <taxon>Meloidogyne</taxon>
    </lineage>
</organism>
<dbReference type="GO" id="GO:0036503">
    <property type="term" value="P:ERAD pathway"/>
    <property type="evidence" value="ECO:0007669"/>
    <property type="project" value="TreeGrafter"/>
</dbReference>
<evidence type="ECO:0000313" key="8">
    <source>
        <dbReference type="EMBL" id="KAF7631166.1"/>
    </source>
</evidence>
<dbReference type="PRINTS" id="PR00625">
    <property type="entry name" value="JDOMAIN"/>
</dbReference>
<keyword evidence="9" id="KW-1185">Reference proteome</keyword>
<dbReference type="PROSITE" id="PS50076">
    <property type="entry name" value="DNAJ_2"/>
    <property type="match status" value="1"/>
</dbReference>
<dbReference type="GO" id="GO:0051087">
    <property type="term" value="F:protein-folding chaperone binding"/>
    <property type="evidence" value="ECO:0007669"/>
    <property type="project" value="TreeGrafter"/>
</dbReference>
<evidence type="ECO:0000313" key="9">
    <source>
        <dbReference type="Proteomes" id="UP000605970"/>
    </source>
</evidence>
<dbReference type="OrthoDB" id="10250354at2759"/>
<comment type="function">
    <text evidence="4">Co-chaperone for Hsp70 protein HSPA5/BiP that acts as a key repressor of the ERN1/IRE1-mediated unfolded protein response (UPR). J domain-containing co-chaperones stimulate the ATPase activity of Hsp70 proteins and are required for efficient substrate recognition by Hsp70 proteins. In the unstressed endoplasmic reticulum, interacts with the luminal region of ERN1/IRE1 and selectively recruits HSPA5/BiP: HSPA5/BiP disrupts the dimerization of the active ERN1/IRE1 luminal region, thereby inactivating ERN1/IRE1. Also involved in endoplasmic reticulum-associated degradation (ERAD) of misfolded proteins. Required for survival of B-cell progenitors and normal antibody production.</text>
</comment>
<evidence type="ECO:0000256" key="4">
    <source>
        <dbReference type="ARBA" id="ARBA00045428"/>
    </source>
</evidence>
<feature type="domain" description="J" evidence="7">
    <location>
        <begin position="22"/>
        <end position="86"/>
    </location>
</feature>
<reference evidence="8" key="1">
    <citation type="journal article" date="2020" name="Ecol. Evol.">
        <title>Genome structure and content of the rice root-knot nematode (Meloidogyne graminicola).</title>
        <authorList>
            <person name="Phan N.T."/>
            <person name="Danchin E.G.J."/>
            <person name="Klopp C."/>
            <person name="Perfus-Barbeoch L."/>
            <person name="Kozlowski D.K."/>
            <person name="Koutsovoulos G.D."/>
            <person name="Lopez-Roques C."/>
            <person name="Bouchez O."/>
            <person name="Zahm M."/>
            <person name="Besnard G."/>
            <person name="Bellafiore S."/>
        </authorList>
    </citation>
    <scope>NUCLEOTIDE SEQUENCE</scope>
    <source>
        <strain evidence="8">VN-18</strain>
    </source>
</reference>
<dbReference type="SUPFAM" id="SSF46565">
    <property type="entry name" value="Chaperone J-domain"/>
    <property type="match status" value="1"/>
</dbReference>